<name>A0AA42W9H8_9BURK</name>
<dbReference type="RefSeq" id="WP_280026849.1">
    <property type="nucleotide sequence ID" value="NZ_JAOCKG010000004.1"/>
</dbReference>
<dbReference type="GO" id="GO:0046718">
    <property type="term" value="P:symbiont entry into host cell"/>
    <property type="evidence" value="ECO:0007669"/>
    <property type="project" value="InterPro"/>
</dbReference>
<dbReference type="Proteomes" id="UP001161276">
    <property type="component" value="Unassembled WGS sequence"/>
</dbReference>
<comment type="caution">
    <text evidence="1">The sequence shown here is derived from an EMBL/GenBank/DDBJ whole genome shotgun (WGS) entry which is preliminary data.</text>
</comment>
<organism evidence="1 2">
    <name type="scientific">Achromobacter marplatensis</name>
    <dbReference type="NCBI Taxonomy" id="470868"/>
    <lineage>
        <taxon>Bacteria</taxon>
        <taxon>Pseudomonadati</taxon>
        <taxon>Pseudomonadota</taxon>
        <taxon>Betaproteobacteria</taxon>
        <taxon>Burkholderiales</taxon>
        <taxon>Alcaligenaceae</taxon>
        <taxon>Achromobacter</taxon>
    </lineage>
</organism>
<evidence type="ECO:0000313" key="2">
    <source>
        <dbReference type="Proteomes" id="UP001161276"/>
    </source>
</evidence>
<evidence type="ECO:0000313" key="1">
    <source>
        <dbReference type="EMBL" id="MDH2051130.1"/>
    </source>
</evidence>
<gene>
    <name evidence="1" type="ORF">N5K24_12025</name>
</gene>
<dbReference type="AlphaFoldDB" id="A0AA42W9H8"/>
<dbReference type="Pfam" id="PF05100">
    <property type="entry name" value="Phage_tail_L"/>
    <property type="match status" value="1"/>
</dbReference>
<protein>
    <submittedName>
        <fullName evidence="1">Phage minor tail protein L</fullName>
    </submittedName>
</protein>
<accession>A0AA42W9H8</accession>
<dbReference type="EMBL" id="JAOCKG010000004">
    <property type="protein sequence ID" value="MDH2051130.1"/>
    <property type="molecule type" value="Genomic_DNA"/>
</dbReference>
<dbReference type="NCBIfam" id="TIGR01600">
    <property type="entry name" value="phage_tail_L"/>
    <property type="match status" value="1"/>
</dbReference>
<reference evidence="1" key="1">
    <citation type="submission" date="2022-09" db="EMBL/GenBank/DDBJ databases">
        <title>Intensive care unit water sources are persistently colonized with multi-drug resistant bacteria and are the site of extensive horizontal gene transfer of antibiotic resistance genes.</title>
        <authorList>
            <person name="Diorio-Toth L."/>
        </authorList>
    </citation>
    <scope>NUCLEOTIDE SEQUENCE</scope>
    <source>
        <strain evidence="1">GD03676</strain>
    </source>
</reference>
<dbReference type="InterPro" id="IPR006487">
    <property type="entry name" value="Phage_lambda_L"/>
</dbReference>
<dbReference type="GO" id="GO:0030430">
    <property type="term" value="C:host cell cytoplasm"/>
    <property type="evidence" value="ECO:0007669"/>
    <property type="project" value="InterPro"/>
</dbReference>
<dbReference type="GO" id="GO:0051536">
    <property type="term" value="F:iron-sulfur cluster binding"/>
    <property type="evidence" value="ECO:0007669"/>
    <property type="project" value="InterPro"/>
</dbReference>
<proteinExistence type="predicted"/>
<sequence length="248" mass="27130">MKIYGDVQRLDLGELVDLFEIDLTPFGGEHLRFHGYLQLQVIKWQGNEYGPWPLQIEGIETKGDGPSPTPTLSVGNIGSDKDGNPLPGVISALCMQYRDLKGARVTMRRTLGKYLDADNFPEGNPDADPAQELPPQSWEIELKQSENSQSVSFELATVMNADGVRLPGLIVQTSVCQWTRIGGYRGSYCAYAGQAMFDRDNQPTTDPAADRCPGLLSSCRLRLEATNGGFAGGNMNFLAFPAADRLRG</sequence>